<dbReference type="InterPro" id="IPR045007">
    <property type="entry name" value="LSB5"/>
</dbReference>
<protein>
    <recommendedName>
        <fullName evidence="2">GAT domain-containing protein</fullName>
    </recommendedName>
</protein>
<accession>A0A9X0B7Y3</accession>
<feature type="compositionally biased region" description="Polar residues" evidence="1">
    <location>
        <begin position="379"/>
        <end position="392"/>
    </location>
</feature>
<dbReference type="SUPFAM" id="SSF89009">
    <property type="entry name" value="GAT-like domain"/>
    <property type="match status" value="1"/>
</dbReference>
<dbReference type="PROSITE" id="PS50909">
    <property type="entry name" value="GAT"/>
    <property type="match status" value="1"/>
</dbReference>
<dbReference type="CDD" id="cd21383">
    <property type="entry name" value="GAT_GGA_Tom1-like"/>
    <property type="match status" value="1"/>
</dbReference>
<dbReference type="SUPFAM" id="SSF48464">
    <property type="entry name" value="ENTH/VHS domain"/>
    <property type="match status" value="1"/>
</dbReference>
<evidence type="ECO:0000256" key="1">
    <source>
        <dbReference type="SAM" id="MobiDB-lite"/>
    </source>
</evidence>
<proteinExistence type="predicted"/>
<dbReference type="RefSeq" id="XP_056487167.1">
    <property type="nucleotide sequence ID" value="XM_056631616.1"/>
</dbReference>
<dbReference type="EMBL" id="JAPZBU010000008">
    <property type="protein sequence ID" value="KAJ5391489.1"/>
    <property type="molecule type" value="Genomic_DNA"/>
</dbReference>
<sequence length="445" mass="48934">MKRILPKGLIRRSSESFFIPFLFPPFAPPQSLLTAAATGSGASSPDQTDQSPEAILLRELTTFCEVSNSPQNTQGNEFVHLPLIVESAESSPAAAKEAAVRIRKYLSTPIQTPNHVQYNAIMLMRILTDNPGHSFTKNFDSKFVTVIKELLRNGRDWHVQHYLRQFLHGLETSKAMDEDLQPLLAMWAKEKAKSQRQYTTPYPPNSMAPMPSQRPQARPPRHQLPDPGELAARIEEARNSAKLLTQFVQTTPPVEMEGNELIKEFVDRCQTSSRLLQSYIHCNNPPPDEATLLTLIEANDEISVAISGQQRGLLKARKARGSATTSPASPASSNDATSATLNRPFSSDIPQEPQGPEYTTSRLSELPAPAAAMSGGARSETNTNQSTTIPRSNTERSEYNSADFEVQNPFADDFATHDSDNERNHAPGAAAQGTRVHAPTAEQGR</sequence>
<gene>
    <name evidence="3" type="ORF">N7509_006979</name>
</gene>
<dbReference type="Pfam" id="PF03127">
    <property type="entry name" value="GAT"/>
    <property type="match status" value="1"/>
</dbReference>
<dbReference type="GO" id="GO:0035091">
    <property type="term" value="F:phosphatidylinositol binding"/>
    <property type="evidence" value="ECO:0007669"/>
    <property type="project" value="InterPro"/>
</dbReference>
<reference evidence="3" key="1">
    <citation type="submission" date="2022-12" db="EMBL/GenBank/DDBJ databases">
        <authorList>
            <person name="Petersen C."/>
        </authorList>
    </citation>
    <scope>NUCLEOTIDE SEQUENCE</scope>
    <source>
        <strain evidence="3">IBT 29677</strain>
    </source>
</reference>
<evidence type="ECO:0000313" key="4">
    <source>
        <dbReference type="Proteomes" id="UP001147747"/>
    </source>
</evidence>
<comment type="caution">
    <text evidence="3">The sequence shown here is derived from an EMBL/GenBank/DDBJ whole genome shotgun (WGS) entry which is preliminary data.</text>
</comment>
<evidence type="ECO:0000259" key="2">
    <source>
        <dbReference type="PROSITE" id="PS50909"/>
    </source>
</evidence>
<dbReference type="AlphaFoldDB" id="A0A9X0B7Y3"/>
<feature type="compositionally biased region" description="Basic and acidic residues" evidence="1">
    <location>
        <begin position="414"/>
        <end position="425"/>
    </location>
</feature>
<dbReference type="Proteomes" id="UP001147747">
    <property type="component" value="Unassembled WGS sequence"/>
</dbReference>
<dbReference type="Gene3D" id="1.25.40.90">
    <property type="match status" value="1"/>
</dbReference>
<name>A0A9X0B7Y3_9EURO</name>
<dbReference type="GO" id="GO:0030479">
    <property type="term" value="C:actin cortical patch"/>
    <property type="evidence" value="ECO:0007669"/>
    <property type="project" value="TreeGrafter"/>
</dbReference>
<dbReference type="InterPro" id="IPR008942">
    <property type="entry name" value="ENTH_VHS"/>
</dbReference>
<feature type="region of interest" description="Disordered" evidence="1">
    <location>
        <begin position="194"/>
        <end position="224"/>
    </location>
</feature>
<dbReference type="GO" id="GO:0051666">
    <property type="term" value="P:actin cortical patch localization"/>
    <property type="evidence" value="ECO:0007669"/>
    <property type="project" value="TreeGrafter"/>
</dbReference>
<dbReference type="GO" id="GO:0006897">
    <property type="term" value="P:endocytosis"/>
    <property type="evidence" value="ECO:0007669"/>
    <property type="project" value="InterPro"/>
</dbReference>
<dbReference type="PANTHER" id="PTHR47789:SF2">
    <property type="entry name" value="VHS DOMAIN-CONTAINING PROTEIN"/>
    <property type="match status" value="1"/>
</dbReference>
<feature type="domain" description="GAT" evidence="2">
    <location>
        <begin position="225"/>
        <end position="314"/>
    </location>
</feature>
<keyword evidence="4" id="KW-1185">Reference proteome</keyword>
<feature type="region of interest" description="Disordered" evidence="1">
    <location>
        <begin position="316"/>
        <end position="445"/>
    </location>
</feature>
<dbReference type="Gene3D" id="1.20.58.160">
    <property type="match status" value="1"/>
</dbReference>
<feature type="compositionally biased region" description="Low complexity" evidence="1">
    <location>
        <begin position="322"/>
        <end position="340"/>
    </location>
</feature>
<dbReference type="InterPro" id="IPR004152">
    <property type="entry name" value="GAT_dom"/>
</dbReference>
<reference evidence="3" key="2">
    <citation type="journal article" date="2023" name="IMA Fungus">
        <title>Comparative genomic study of the Penicillium genus elucidates a diverse pangenome and 15 lateral gene transfer events.</title>
        <authorList>
            <person name="Petersen C."/>
            <person name="Sorensen T."/>
            <person name="Nielsen M.R."/>
            <person name="Sondergaard T.E."/>
            <person name="Sorensen J.L."/>
            <person name="Fitzpatrick D.A."/>
            <person name="Frisvad J.C."/>
            <person name="Nielsen K.L."/>
        </authorList>
    </citation>
    <scope>NUCLEOTIDE SEQUENCE</scope>
    <source>
        <strain evidence="3">IBT 29677</strain>
    </source>
</reference>
<evidence type="ECO:0000313" key="3">
    <source>
        <dbReference type="EMBL" id="KAJ5391489.1"/>
    </source>
</evidence>
<organism evidence="3 4">
    <name type="scientific">Penicillium cosmopolitanum</name>
    <dbReference type="NCBI Taxonomy" id="1131564"/>
    <lineage>
        <taxon>Eukaryota</taxon>
        <taxon>Fungi</taxon>
        <taxon>Dikarya</taxon>
        <taxon>Ascomycota</taxon>
        <taxon>Pezizomycotina</taxon>
        <taxon>Eurotiomycetes</taxon>
        <taxon>Eurotiomycetidae</taxon>
        <taxon>Eurotiales</taxon>
        <taxon>Aspergillaceae</taxon>
        <taxon>Penicillium</taxon>
    </lineage>
</organism>
<dbReference type="OrthoDB" id="5393057at2759"/>
<dbReference type="PANTHER" id="PTHR47789">
    <property type="entry name" value="LAS SEVENTEEN-BINDING PROTEIN 5"/>
    <property type="match status" value="1"/>
</dbReference>
<dbReference type="GO" id="GO:0043130">
    <property type="term" value="F:ubiquitin binding"/>
    <property type="evidence" value="ECO:0007669"/>
    <property type="project" value="InterPro"/>
</dbReference>
<dbReference type="GeneID" id="81370596"/>
<dbReference type="InterPro" id="IPR038425">
    <property type="entry name" value="GAT_sf"/>
</dbReference>
<dbReference type="GO" id="GO:0007015">
    <property type="term" value="P:actin filament organization"/>
    <property type="evidence" value="ECO:0007669"/>
    <property type="project" value="InterPro"/>
</dbReference>